<dbReference type="PANTHER" id="PTHR46017:SF2">
    <property type="entry name" value="MANNOSYLGLYCERATE HYDROLASE"/>
    <property type="match status" value="1"/>
</dbReference>
<proteinExistence type="predicted"/>
<dbReference type="AlphaFoldDB" id="A0A4R0XLW8"/>
<gene>
    <name evidence="2" type="ORF">C4B24_04645</name>
</gene>
<reference evidence="2 3" key="1">
    <citation type="submission" date="2018-02" db="EMBL/GenBank/DDBJ databases">
        <title>Mycoplasma marinum and Mycoplasma todarodis sp. nov., moderately halophilic and psychrotolerant mycoplasmas isolated from cephalopods.</title>
        <authorList>
            <person name="Viver T."/>
        </authorList>
    </citation>
    <scope>NUCLEOTIDE SEQUENCE [LARGE SCALE GENOMIC DNA]</scope>
    <source>
        <strain evidence="2 3">PE</strain>
    </source>
</reference>
<evidence type="ECO:0000259" key="1">
    <source>
        <dbReference type="Pfam" id="PF01074"/>
    </source>
</evidence>
<dbReference type="GO" id="GO:0004559">
    <property type="term" value="F:alpha-mannosidase activity"/>
    <property type="evidence" value="ECO:0007669"/>
    <property type="project" value="InterPro"/>
</dbReference>
<dbReference type="InterPro" id="IPR000602">
    <property type="entry name" value="Glyco_hydro_38_N"/>
</dbReference>
<dbReference type="PANTHER" id="PTHR46017">
    <property type="entry name" value="ALPHA-MANNOSIDASE 2C1"/>
    <property type="match status" value="1"/>
</dbReference>
<dbReference type="SUPFAM" id="SSF88713">
    <property type="entry name" value="Glycoside hydrolase/deacetylase"/>
    <property type="match status" value="1"/>
</dbReference>
<dbReference type="InterPro" id="IPR027291">
    <property type="entry name" value="Glyco_hydro_38_N_sf"/>
</dbReference>
<feature type="domain" description="Glycoside hydrolase family 38 N-terminal" evidence="1">
    <location>
        <begin position="6"/>
        <end position="109"/>
    </location>
</feature>
<sequence>MQNKKTVHLIPHTHWDREWYYSSVNSKIMCYWSMKYMIEYLIKNPEAKFLYDGQTSVVEDFLEFAPDWKEKMKKVIKSKQLMVGPWYTQTDNLQPIGESIIRNLEIGQKI</sequence>
<dbReference type="Gene3D" id="3.20.110.10">
    <property type="entry name" value="Glycoside hydrolase 38, N terminal domain"/>
    <property type="match status" value="1"/>
</dbReference>
<dbReference type="GO" id="GO:0006013">
    <property type="term" value="P:mannose metabolic process"/>
    <property type="evidence" value="ECO:0007669"/>
    <property type="project" value="InterPro"/>
</dbReference>
<evidence type="ECO:0000313" key="3">
    <source>
        <dbReference type="Proteomes" id="UP000294192"/>
    </source>
</evidence>
<keyword evidence="3" id="KW-1185">Reference proteome</keyword>
<organism evidence="2 3">
    <name type="scientific">Mycoplasma marinum</name>
    <dbReference type="NCBI Taxonomy" id="1937190"/>
    <lineage>
        <taxon>Bacteria</taxon>
        <taxon>Bacillati</taxon>
        <taxon>Mycoplasmatota</taxon>
        <taxon>Mollicutes</taxon>
        <taxon>Mycoplasmataceae</taxon>
        <taxon>Mycoplasma</taxon>
    </lineage>
</organism>
<dbReference type="InterPro" id="IPR011330">
    <property type="entry name" value="Glyco_hydro/deAcase_b/a-brl"/>
</dbReference>
<evidence type="ECO:0000313" key="2">
    <source>
        <dbReference type="EMBL" id="TCG10422.1"/>
    </source>
</evidence>
<dbReference type="Proteomes" id="UP000294192">
    <property type="component" value="Unassembled WGS sequence"/>
</dbReference>
<feature type="non-terminal residue" evidence="2">
    <location>
        <position position="110"/>
    </location>
</feature>
<accession>A0A4R0XLW8</accession>
<dbReference type="EMBL" id="PSZO01000047">
    <property type="protein sequence ID" value="TCG10422.1"/>
    <property type="molecule type" value="Genomic_DNA"/>
</dbReference>
<name>A0A4R0XLW8_9MOLU</name>
<comment type="caution">
    <text evidence="2">The sequence shown here is derived from an EMBL/GenBank/DDBJ whole genome shotgun (WGS) entry which is preliminary data.</text>
</comment>
<dbReference type="GO" id="GO:0009313">
    <property type="term" value="P:oligosaccharide catabolic process"/>
    <property type="evidence" value="ECO:0007669"/>
    <property type="project" value="TreeGrafter"/>
</dbReference>
<protein>
    <submittedName>
        <fullName evidence="2">Alpha-mannosidase</fullName>
    </submittedName>
</protein>
<dbReference type="Pfam" id="PF01074">
    <property type="entry name" value="Glyco_hydro_38N"/>
    <property type="match status" value="1"/>
</dbReference>